<feature type="chain" id="PRO_5022221798" description="Thiol:disulfide interchange protein" evidence="9">
    <location>
        <begin position="26"/>
        <end position="210"/>
    </location>
</feature>
<feature type="disulfide bond" description="Redox-active" evidence="8">
    <location>
        <begin position="55"/>
        <end position="58"/>
    </location>
</feature>
<protein>
    <recommendedName>
        <fullName evidence="7">Thiol:disulfide interchange protein</fullName>
    </recommendedName>
</protein>
<reference evidence="11 12" key="1">
    <citation type="submission" date="2019-07" db="EMBL/GenBank/DDBJ databases">
        <title>The pathways for chlorine oxyanion respiration interact through the shared metabolite chlorate.</title>
        <authorList>
            <person name="Barnum T.P."/>
            <person name="Cheng Y."/>
            <person name="Hill K.A."/>
            <person name="Lucas L.N."/>
            <person name="Carlson H.K."/>
            <person name="Coates J.D."/>
        </authorList>
    </citation>
    <scope>NUCLEOTIDE SEQUENCE [LARGE SCALE GENOMIC DNA]</scope>
    <source>
        <strain evidence="11 12">SFB-3</strain>
    </source>
</reference>
<evidence type="ECO:0000313" key="11">
    <source>
        <dbReference type="EMBL" id="TVO54817.1"/>
    </source>
</evidence>
<keyword evidence="6" id="KW-0676">Redox-active center</keyword>
<proteinExistence type="inferred from homology"/>
<feature type="domain" description="Thioredoxin" evidence="10">
    <location>
        <begin position="12"/>
        <end position="210"/>
    </location>
</feature>
<dbReference type="PROSITE" id="PS00194">
    <property type="entry name" value="THIOREDOXIN_1"/>
    <property type="match status" value="1"/>
</dbReference>
<evidence type="ECO:0000313" key="12">
    <source>
        <dbReference type="Proteomes" id="UP000319502"/>
    </source>
</evidence>
<dbReference type="InterPro" id="IPR023205">
    <property type="entry name" value="DsbA/DsbL"/>
</dbReference>
<dbReference type="PIRSF" id="PIRSF001488">
    <property type="entry name" value="Tdi_protein"/>
    <property type="match status" value="1"/>
</dbReference>
<comment type="similarity">
    <text evidence="2">Belongs to the thioredoxin family. DsbA subfamily.</text>
</comment>
<organism evidence="11 12">
    <name type="scientific">Denitromonas halophila</name>
    <dbReference type="NCBI Taxonomy" id="1629404"/>
    <lineage>
        <taxon>Bacteria</taxon>
        <taxon>Pseudomonadati</taxon>
        <taxon>Pseudomonadota</taxon>
        <taxon>Betaproteobacteria</taxon>
        <taxon>Rhodocyclales</taxon>
        <taxon>Zoogloeaceae</taxon>
        <taxon>Denitromonas</taxon>
    </lineage>
</organism>
<evidence type="ECO:0000256" key="9">
    <source>
        <dbReference type="SAM" id="SignalP"/>
    </source>
</evidence>
<dbReference type="Proteomes" id="UP000319502">
    <property type="component" value="Unassembled WGS sequence"/>
</dbReference>
<dbReference type="Gene3D" id="3.40.30.10">
    <property type="entry name" value="Glutaredoxin"/>
    <property type="match status" value="1"/>
</dbReference>
<evidence type="ECO:0000256" key="2">
    <source>
        <dbReference type="ARBA" id="ARBA00005791"/>
    </source>
</evidence>
<evidence type="ECO:0000256" key="4">
    <source>
        <dbReference type="ARBA" id="ARBA00022764"/>
    </source>
</evidence>
<dbReference type="OrthoDB" id="9784896at2"/>
<keyword evidence="12" id="KW-1185">Reference proteome</keyword>
<dbReference type="InterPro" id="IPR017937">
    <property type="entry name" value="Thioredoxin_CS"/>
</dbReference>
<evidence type="ECO:0000259" key="10">
    <source>
        <dbReference type="PROSITE" id="PS51352"/>
    </source>
</evidence>
<sequence>MNRRQLLLQMAALAGTTAIGTPAFAQGARFAPVSPIQPTADKAKVEVIEFFHYGCPHCRDFDPLLEHWLKKLPEDVSFIRVPAIWGNPQLKALAQFYYAAEASGDIGKLHEAAFVALQDEKAPLTTEEGVAAWVASKGVDAKRFMDAYKSFGVQGKIQRADQIARAYKINGVPTLAIDGQWTTSASMAGSHEAALQVADELIAKARKAKA</sequence>
<dbReference type="CDD" id="cd03019">
    <property type="entry name" value="DsbA_DsbA"/>
    <property type="match status" value="1"/>
</dbReference>
<evidence type="ECO:0000256" key="5">
    <source>
        <dbReference type="ARBA" id="ARBA00023157"/>
    </source>
</evidence>
<keyword evidence="5 7" id="KW-1015">Disulfide bond</keyword>
<accession>A0A557QPI5</accession>
<dbReference type="GO" id="GO:0042597">
    <property type="term" value="C:periplasmic space"/>
    <property type="evidence" value="ECO:0007669"/>
    <property type="project" value="UniProtKB-SubCell"/>
</dbReference>
<dbReference type="InterPro" id="IPR036249">
    <property type="entry name" value="Thioredoxin-like_sf"/>
</dbReference>
<keyword evidence="3 9" id="KW-0732">Signal</keyword>
<dbReference type="PROSITE" id="PS51352">
    <property type="entry name" value="THIOREDOXIN_2"/>
    <property type="match status" value="1"/>
</dbReference>
<evidence type="ECO:0000256" key="8">
    <source>
        <dbReference type="PIRSR" id="PIRSR001488-1"/>
    </source>
</evidence>
<dbReference type="InterPro" id="IPR006311">
    <property type="entry name" value="TAT_signal"/>
</dbReference>
<feature type="signal peptide" evidence="9">
    <location>
        <begin position="1"/>
        <end position="25"/>
    </location>
</feature>
<evidence type="ECO:0000256" key="3">
    <source>
        <dbReference type="ARBA" id="ARBA00022729"/>
    </source>
</evidence>
<dbReference type="PANTHER" id="PTHR35891">
    <property type="entry name" value="THIOL:DISULFIDE INTERCHANGE PROTEIN DSBA"/>
    <property type="match status" value="1"/>
</dbReference>
<dbReference type="AlphaFoldDB" id="A0A557QPI5"/>
<gene>
    <name evidence="11" type="ORF">FHP91_13220</name>
</gene>
<dbReference type="EMBL" id="VMNK01000012">
    <property type="protein sequence ID" value="TVO54817.1"/>
    <property type="molecule type" value="Genomic_DNA"/>
</dbReference>
<dbReference type="RefSeq" id="WP_144310037.1">
    <property type="nucleotide sequence ID" value="NZ_VMNK01000012.1"/>
</dbReference>
<comment type="caution">
    <text evidence="11">The sequence shown here is derived from an EMBL/GenBank/DDBJ whole genome shotgun (WGS) entry which is preliminary data.</text>
</comment>
<evidence type="ECO:0000256" key="6">
    <source>
        <dbReference type="ARBA" id="ARBA00023284"/>
    </source>
</evidence>
<dbReference type="SUPFAM" id="SSF52833">
    <property type="entry name" value="Thioredoxin-like"/>
    <property type="match status" value="1"/>
</dbReference>
<dbReference type="Pfam" id="PF01323">
    <property type="entry name" value="DSBA"/>
    <property type="match status" value="1"/>
</dbReference>
<keyword evidence="4 7" id="KW-0574">Periplasm</keyword>
<evidence type="ECO:0000256" key="7">
    <source>
        <dbReference type="PIRNR" id="PIRNR001488"/>
    </source>
</evidence>
<dbReference type="GO" id="GO:0015036">
    <property type="term" value="F:disulfide oxidoreductase activity"/>
    <property type="evidence" value="ECO:0007669"/>
    <property type="project" value="UniProtKB-ARBA"/>
</dbReference>
<name>A0A557QPI5_9RHOO</name>
<dbReference type="InterPro" id="IPR050824">
    <property type="entry name" value="Thiol_disulfide_DsbA"/>
</dbReference>
<dbReference type="InterPro" id="IPR001853">
    <property type="entry name" value="DSBA-like_thioredoxin_dom"/>
</dbReference>
<dbReference type="InterPro" id="IPR013766">
    <property type="entry name" value="Thioredoxin_domain"/>
</dbReference>
<dbReference type="PANTHER" id="PTHR35891:SF3">
    <property type="entry name" value="THIOL:DISULFIDE INTERCHANGE PROTEIN DSBL"/>
    <property type="match status" value="1"/>
</dbReference>
<dbReference type="PROSITE" id="PS51318">
    <property type="entry name" value="TAT"/>
    <property type="match status" value="1"/>
</dbReference>
<evidence type="ECO:0000256" key="1">
    <source>
        <dbReference type="ARBA" id="ARBA00004418"/>
    </source>
</evidence>
<comment type="subcellular location">
    <subcellularLocation>
        <location evidence="1 7">Periplasm</location>
    </subcellularLocation>
</comment>